<proteinExistence type="predicted"/>
<comment type="caution">
    <text evidence="1">The sequence shown here is derived from an EMBL/GenBank/DDBJ whole genome shotgun (WGS) entry which is preliminary data.</text>
</comment>
<dbReference type="Proteomes" id="UP001559623">
    <property type="component" value="Unassembled WGS sequence"/>
</dbReference>
<evidence type="ECO:0000313" key="1">
    <source>
        <dbReference type="EMBL" id="MEX5284099.1"/>
    </source>
</evidence>
<reference evidence="1 2" key="1">
    <citation type="submission" date="2023-04" db="EMBL/GenBank/DDBJ databases">
        <title>Genome Sequence of Selenomonas sputigena ATCC 33150.</title>
        <authorList>
            <person name="Miller D.P."/>
            <person name="Anvari S."/>
            <person name="Polson S.W."/>
            <person name="Macdonald M."/>
            <person name="Mcdowell J.V."/>
        </authorList>
    </citation>
    <scope>NUCLEOTIDE SEQUENCE [LARGE SCALE GENOMIC DNA]</scope>
    <source>
        <strain evidence="1 2">ATCC 33150</strain>
    </source>
</reference>
<sequence length="128" mass="15824">MEKWKEVNRGMIPVGNYLLRLQCGDSEKFTVYLESDKYGIMLEFEEELSFHCVDEGQWLFLPYDDQPFDFFREKKFDNVFYRIYGGKYHTFVKKYIGERFKDEEMFHYILVTWNFFFEIIALRERPTR</sequence>
<name>A0ABV3X1M6_9FIRM</name>
<keyword evidence="2" id="KW-1185">Reference proteome</keyword>
<protein>
    <recommendedName>
        <fullName evidence="3">DUF5348 domain-containing protein</fullName>
    </recommendedName>
</protein>
<accession>A0ABV3X1M6</accession>
<dbReference type="EMBL" id="JARVLH010000001">
    <property type="protein sequence ID" value="MEX5284099.1"/>
    <property type="molecule type" value="Genomic_DNA"/>
</dbReference>
<organism evidence="1 2">
    <name type="scientific">Selenomonas sputigena</name>
    <dbReference type="NCBI Taxonomy" id="69823"/>
    <lineage>
        <taxon>Bacteria</taxon>
        <taxon>Bacillati</taxon>
        <taxon>Bacillota</taxon>
        <taxon>Negativicutes</taxon>
        <taxon>Selenomonadales</taxon>
        <taxon>Selenomonadaceae</taxon>
        <taxon>Selenomonas</taxon>
    </lineage>
</organism>
<evidence type="ECO:0000313" key="2">
    <source>
        <dbReference type="Proteomes" id="UP001559623"/>
    </source>
</evidence>
<gene>
    <name evidence="1" type="ORF">QCO44_00350</name>
</gene>
<dbReference type="RefSeq" id="WP_368845834.1">
    <property type="nucleotide sequence ID" value="NZ_CP194411.1"/>
</dbReference>
<evidence type="ECO:0008006" key="3">
    <source>
        <dbReference type="Google" id="ProtNLM"/>
    </source>
</evidence>